<dbReference type="EMBL" id="NRRL01000032">
    <property type="protein sequence ID" value="MBK1668873.1"/>
    <property type="molecule type" value="Genomic_DNA"/>
</dbReference>
<evidence type="ECO:0000256" key="2">
    <source>
        <dbReference type="RuleBase" id="RU367036"/>
    </source>
</evidence>
<evidence type="ECO:0000313" key="5">
    <source>
        <dbReference type="Proteomes" id="UP001296873"/>
    </source>
</evidence>
<feature type="domain" description="Gamma-glutamylcyclotransferase AIG2-like" evidence="3">
    <location>
        <begin position="31"/>
        <end position="121"/>
    </location>
</feature>
<dbReference type="InterPro" id="IPR039126">
    <property type="entry name" value="GGACT"/>
</dbReference>
<organism evidence="4 5">
    <name type="scientific">Rhodovibrio sodomensis</name>
    <dbReference type="NCBI Taxonomy" id="1088"/>
    <lineage>
        <taxon>Bacteria</taxon>
        <taxon>Pseudomonadati</taxon>
        <taxon>Pseudomonadota</taxon>
        <taxon>Alphaproteobacteria</taxon>
        <taxon>Rhodospirillales</taxon>
        <taxon>Rhodovibrionaceae</taxon>
        <taxon>Rhodovibrio</taxon>
    </lineage>
</organism>
<dbReference type="SUPFAM" id="SSF110857">
    <property type="entry name" value="Gamma-glutamyl cyclotransferase-like"/>
    <property type="match status" value="1"/>
</dbReference>
<dbReference type="Proteomes" id="UP001296873">
    <property type="component" value="Unassembled WGS sequence"/>
</dbReference>
<evidence type="ECO:0000259" key="3">
    <source>
        <dbReference type="Pfam" id="PF06094"/>
    </source>
</evidence>
<dbReference type="InterPro" id="IPR013024">
    <property type="entry name" value="GGCT-like"/>
</dbReference>
<sequence>MGGTPAMTRTSWNAEADTPFAAVRRCPLALVYGTLKPGERNHRLIADAARHGPCETAPGFRLLHGDIPAVDRGGDARIKGELVAVSGEQLARMDQLEGHPDWYRREVVSLADGRQAWIYLHPILPGVPRYRITDRGTACWTGGRRGASRPARGRV</sequence>
<reference evidence="4 5" key="1">
    <citation type="journal article" date="2020" name="Microorganisms">
        <title>Osmotic Adaptation and Compatible Solute Biosynthesis of Phototrophic Bacteria as Revealed from Genome Analyses.</title>
        <authorList>
            <person name="Imhoff J.F."/>
            <person name="Rahn T."/>
            <person name="Kunzel S."/>
            <person name="Keller A."/>
            <person name="Neulinger S.C."/>
        </authorList>
    </citation>
    <scope>NUCLEOTIDE SEQUENCE [LARGE SCALE GENOMIC DNA]</scope>
    <source>
        <strain evidence="4 5">DSM 9895</strain>
    </source>
</reference>
<dbReference type="Gene3D" id="3.10.490.10">
    <property type="entry name" value="Gamma-glutamyl cyclotransferase-like"/>
    <property type="match status" value="1"/>
</dbReference>
<dbReference type="PANTHER" id="PTHR12510:SF4">
    <property type="entry name" value="GAMMA-GLUTAMYLAMINECYCLOTRANSFERASE"/>
    <property type="match status" value="1"/>
</dbReference>
<accession>A0ABS1DGM3</accession>
<name>A0ABS1DGM3_9PROT</name>
<gene>
    <name evidence="4" type="ORF">CKO28_12615</name>
</gene>
<comment type="similarity">
    <text evidence="1 2">Belongs to the gamma-glutamylcyclotransferase family.</text>
</comment>
<keyword evidence="5" id="KW-1185">Reference proteome</keyword>
<evidence type="ECO:0000256" key="1">
    <source>
        <dbReference type="ARBA" id="ARBA00008861"/>
    </source>
</evidence>
<dbReference type="PANTHER" id="PTHR12510">
    <property type="entry name" value="TROPONIN C-AKIN-1 PROTEIN"/>
    <property type="match status" value="1"/>
</dbReference>
<dbReference type="InterPro" id="IPR009288">
    <property type="entry name" value="AIG2-like_dom"/>
</dbReference>
<evidence type="ECO:0000313" key="4">
    <source>
        <dbReference type="EMBL" id="MBK1668873.1"/>
    </source>
</evidence>
<comment type="caution">
    <text evidence="4">The sequence shown here is derived from an EMBL/GenBank/DDBJ whole genome shotgun (WGS) entry which is preliminary data.</text>
</comment>
<dbReference type="InterPro" id="IPR036568">
    <property type="entry name" value="GGCT-like_sf"/>
</dbReference>
<proteinExistence type="inferred from homology"/>
<dbReference type="CDD" id="cd06661">
    <property type="entry name" value="GGCT_like"/>
    <property type="match status" value="1"/>
</dbReference>
<protein>
    <recommendedName>
        <fullName evidence="2">Gamma-glutamylcyclotransferase family protein</fullName>
    </recommendedName>
</protein>
<dbReference type="Pfam" id="PF06094">
    <property type="entry name" value="GGACT"/>
    <property type="match status" value="1"/>
</dbReference>